<dbReference type="Pfam" id="PF00512">
    <property type="entry name" value="HisKA"/>
    <property type="match status" value="1"/>
</dbReference>
<dbReference type="RefSeq" id="WP_039715838.1">
    <property type="nucleotide sequence ID" value="NZ_JTJC03000005.1"/>
</dbReference>
<dbReference type="CDD" id="cd00082">
    <property type="entry name" value="HisKA"/>
    <property type="match status" value="1"/>
</dbReference>
<dbReference type="SUPFAM" id="SSF55874">
    <property type="entry name" value="ATPase domain of HSP90 chaperone/DNA topoisomerase II/histidine kinase"/>
    <property type="match status" value="1"/>
</dbReference>
<sequence>MGLILLLLEHQENCRLLSEWLAPRYSVILPKVAAQVTEPADLDSQRFDLCILDARALDRFWEWVQAKRTAEKPVFLPFLLVTARQDVGYATRHLWQSIDDLISKPIEKIELQARVEILLRSRQLSLQLQTANQQLQQQIVARQQAEAGEERAIAAQHQSEIQFQRLINSNLIGAIAADLEGNITDANDAFLAMVGYTREDLEQGKIRWDDMTPPEYRDRDRDSIEQLRNTGVCNAFEKEYIRADGSRVPVLIGVTVVERSPRLNCVAFVLDITQHKQAEAEIRNALEKERELNELKSRFVSMVSHEFRNPLNLISGTAQLLVRSSNKLSEPKKQELLQRQQAAVDRLIELLDDVLTLGCAEVGKLEFNPIELELETFCRQLVAEMQLTAKEEHAIAFVSQGECFTAKADKKLLQQILTNLLSNAIKYSPQGGTVSLELICEANKAVFRVKDKGIGIPTQDRQRLFESFHRASNVGGIPGTGLGLAVVKQAVELHQGAIAVESEVGVGTTFTVTLPMDR</sequence>
<evidence type="ECO:0000256" key="6">
    <source>
        <dbReference type="ARBA" id="ARBA00022777"/>
    </source>
</evidence>
<keyword evidence="4" id="KW-0808">Transferase</keyword>
<feature type="domain" description="Histidine kinase" evidence="10">
    <location>
        <begin position="302"/>
        <end position="518"/>
    </location>
</feature>
<keyword evidence="3 9" id="KW-0597">Phosphoprotein</keyword>
<keyword evidence="5" id="KW-0547">Nucleotide-binding</keyword>
<evidence type="ECO:0000256" key="8">
    <source>
        <dbReference type="ARBA" id="ARBA00023012"/>
    </source>
</evidence>
<dbReference type="SMART" id="SM00091">
    <property type="entry name" value="PAS"/>
    <property type="match status" value="1"/>
</dbReference>
<dbReference type="Gene3D" id="1.10.287.130">
    <property type="match status" value="1"/>
</dbReference>
<dbReference type="InterPro" id="IPR003594">
    <property type="entry name" value="HATPase_dom"/>
</dbReference>
<evidence type="ECO:0000259" key="10">
    <source>
        <dbReference type="PROSITE" id="PS50109"/>
    </source>
</evidence>
<evidence type="ECO:0000256" key="1">
    <source>
        <dbReference type="ARBA" id="ARBA00000085"/>
    </source>
</evidence>
<dbReference type="GO" id="GO:0000155">
    <property type="term" value="F:phosphorelay sensor kinase activity"/>
    <property type="evidence" value="ECO:0007669"/>
    <property type="project" value="InterPro"/>
</dbReference>
<feature type="modified residue" description="4-aspartylphosphate" evidence="9">
    <location>
        <position position="53"/>
    </location>
</feature>
<protein>
    <recommendedName>
        <fullName evidence="2">histidine kinase</fullName>
        <ecNumber evidence="2">2.7.13.3</ecNumber>
    </recommendedName>
</protein>
<dbReference type="PANTHER" id="PTHR43711:SF26">
    <property type="entry name" value="SENSOR HISTIDINE KINASE RCSC"/>
    <property type="match status" value="1"/>
</dbReference>
<evidence type="ECO:0000256" key="3">
    <source>
        <dbReference type="ARBA" id="ARBA00022553"/>
    </source>
</evidence>
<evidence type="ECO:0000313" key="15">
    <source>
        <dbReference type="Proteomes" id="UP000031532"/>
    </source>
</evidence>
<dbReference type="InterPro" id="IPR001789">
    <property type="entry name" value="Sig_transdc_resp-reg_receiver"/>
</dbReference>
<dbReference type="NCBIfam" id="TIGR00229">
    <property type="entry name" value="sensory_box"/>
    <property type="match status" value="1"/>
</dbReference>
<dbReference type="SUPFAM" id="SSF52172">
    <property type="entry name" value="CheY-like"/>
    <property type="match status" value="1"/>
</dbReference>
<feature type="domain" description="PAS" evidence="12">
    <location>
        <begin position="159"/>
        <end position="231"/>
    </location>
</feature>
<evidence type="ECO:0000256" key="5">
    <source>
        <dbReference type="ARBA" id="ARBA00022741"/>
    </source>
</evidence>
<dbReference type="SMART" id="SM00388">
    <property type="entry name" value="HisKA"/>
    <property type="match status" value="1"/>
</dbReference>
<dbReference type="InterPro" id="IPR036890">
    <property type="entry name" value="HATPase_C_sf"/>
</dbReference>
<gene>
    <name evidence="14" type="ORF">QH73_0019360</name>
</gene>
<dbReference type="Proteomes" id="UP000031532">
    <property type="component" value="Unassembled WGS sequence"/>
</dbReference>
<comment type="catalytic activity">
    <reaction evidence="1">
        <text>ATP + protein L-histidine = ADP + protein N-phospho-L-histidine.</text>
        <dbReference type="EC" id="2.7.13.3"/>
    </reaction>
</comment>
<dbReference type="SUPFAM" id="SSF47384">
    <property type="entry name" value="Homodimeric domain of signal transducing histidine kinase"/>
    <property type="match status" value="1"/>
</dbReference>
<feature type="domain" description="PAC" evidence="13">
    <location>
        <begin position="234"/>
        <end position="284"/>
    </location>
</feature>
<dbReference type="InterPro" id="IPR003661">
    <property type="entry name" value="HisK_dim/P_dom"/>
</dbReference>
<reference evidence="14 15" key="1">
    <citation type="journal article" date="2015" name="Genome Announc.">
        <title>Draft Genome Sequence of the Terrestrial Cyanobacterium Scytonema millei VB511283, Isolated from Eastern India.</title>
        <authorList>
            <person name="Sen D."/>
            <person name="Chandrababunaidu M.M."/>
            <person name="Singh D."/>
            <person name="Sanghi N."/>
            <person name="Ghorai A."/>
            <person name="Mishra G.P."/>
            <person name="Madduluri M."/>
            <person name="Adhikary S.P."/>
            <person name="Tripathy S."/>
        </authorList>
    </citation>
    <scope>NUCLEOTIDE SEQUENCE [LARGE SCALE GENOMIC DNA]</scope>
    <source>
        <strain evidence="14 15">VB511283</strain>
    </source>
</reference>
<evidence type="ECO:0000256" key="9">
    <source>
        <dbReference type="PROSITE-ProRule" id="PRU00169"/>
    </source>
</evidence>
<dbReference type="GO" id="GO:0005524">
    <property type="term" value="F:ATP binding"/>
    <property type="evidence" value="ECO:0007669"/>
    <property type="project" value="UniProtKB-KW"/>
</dbReference>
<dbReference type="InterPro" id="IPR035965">
    <property type="entry name" value="PAS-like_dom_sf"/>
</dbReference>
<dbReference type="FunFam" id="3.30.565.10:FF:000037">
    <property type="entry name" value="Hybrid sensor histidine kinase/response regulator"/>
    <property type="match status" value="1"/>
</dbReference>
<evidence type="ECO:0000259" key="11">
    <source>
        <dbReference type="PROSITE" id="PS50110"/>
    </source>
</evidence>
<dbReference type="InterPro" id="IPR050736">
    <property type="entry name" value="Sensor_HK_Regulatory"/>
</dbReference>
<dbReference type="InterPro" id="IPR000014">
    <property type="entry name" value="PAS"/>
</dbReference>
<dbReference type="PANTHER" id="PTHR43711">
    <property type="entry name" value="TWO-COMPONENT HISTIDINE KINASE"/>
    <property type="match status" value="1"/>
</dbReference>
<dbReference type="PROSITE" id="PS50109">
    <property type="entry name" value="HIS_KIN"/>
    <property type="match status" value="1"/>
</dbReference>
<evidence type="ECO:0000259" key="13">
    <source>
        <dbReference type="PROSITE" id="PS50113"/>
    </source>
</evidence>
<dbReference type="AlphaFoldDB" id="A0A9X5E7N2"/>
<dbReference type="Gene3D" id="3.30.565.10">
    <property type="entry name" value="Histidine kinase-like ATPase, C-terminal domain"/>
    <property type="match status" value="1"/>
</dbReference>
<comment type="caution">
    <text evidence="14">The sequence shown here is derived from an EMBL/GenBank/DDBJ whole genome shotgun (WGS) entry which is preliminary data.</text>
</comment>
<dbReference type="InterPro" id="IPR036097">
    <property type="entry name" value="HisK_dim/P_sf"/>
</dbReference>
<dbReference type="Pfam" id="PF13426">
    <property type="entry name" value="PAS_9"/>
    <property type="match status" value="1"/>
</dbReference>
<keyword evidence="6" id="KW-0418">Kinase</keyword>
<evidence type="ECO:0000256" key="2">
    <source>
        <dbReference type="ARBA" id="ARBA00012438"/>
    </source>
</evidence>
<dbReference type="Gene3D" id="3.40.50.2300">
    <property type="match status" value="1"/>
</dbReference>
<accession>A0A9X5E7N2</accession>
<keyword evidence="8" id="KW-0902">Two-component regulatory system</keyword>
<dbReference type="CDD" id="cd00130">
    <property type="entry name" value="PAS"/>
    <property type="match status" value="1"/>
</dbReference>
<dbReference type="InterPro" id="IPR004358">
    <property type="entry name" value="Sig_transdc_His_kin-like_C"/>
</dbReference>
<dbReference type="EMBL" id="JTJC03000005">
    <property type="protein sequence ID" value="NHC36772.1"/>
    <property type="molecule type" value="Genomic_DNA"/>
</dbReference>
<evidence type="ECO:0000259" key="12">
    <source>
        <dbReference type="PROSITE" id="PS50112"/>
    </source>
</evidence>
<dbReference type="OrthoDB" id="509491at2"/>
<name>A0A9X5E7N2_9CYAN</name>
<dbReference type="PROSITE" id="PS50113">
    <property type="entry name" value="PAC"/>
    <property type="match status" value="1"/>
</dbReference>
<dbReference type="InterPro" id="IPR005467">
    <property type="entry name" value="His_kinase_dom"/>
</dbReference>
<dbReference type="SUPFAM" id="SSF55785">
    <property type="entry name" value="PYP-like sensor domain (PAS domain)"/>
    <property type="match status" value="1"/>
</dbReference>
<organism evidence="14 15">
    <name type="scientific">Scytonema millei VB511283</name>
    <dbReference type="NCBI Taxonomy" id="1245923"/>
    <lineage>
        <taxon>Bacteria</taxon>
        <taxon>Bacillati</taxon>
        <taxon>Cyanobacteriota</taxon>
        <taxon>Cyanophyceae</taxon>
        <taxon>Nostocales</taxon>
        <taxon>Scytonemataceae</taxon>
        <taxon>Scytonema</taxon>
    </lineage>
</organism>
<dbReference type="PRINTS" id="PR00344">
    <property type="entry name" value="BCTRLSENSOR"/>
</dbReference>
<dbReference type="CDD" id="cd00075">
    <property type="entry name" value="HATPase"/>
    <property type="match status" value="1"/>
</dbReference>
<dbReference type="Gene3D" id="3.30.450.20">
    <property type="entry name" value="PAS domain"/>
    <property type="match status" value="1"/>
</dbReference>
<dbReference type="Pfam" id="PF02518">
    <property type="entry name" value="HATPase_c"/>
    <property type="match status" value="1"/>
</dbReference>
<proteinExistence type="predicted"/>
<dbReference type="PROSITE" id="PS50110">
    <property type="entry name" value="RESPONSE_REGULATORY"/>
    <property type="match status" value="1"/>
</dbReference>
<keyword evidence="7" id="KW-0067">ATP-binding</keyword>
<dbReference type="SMART" id="SM00387">
    <property type="entry name" value="HATPase_c"/>
    <property type="match status" value="1"/>
</dbReference>
<dbReference type="EC" id="2.7.13.3" evidence="2"/>
<evidence type="ECO:0000313" key="14">
    <source>
        <dbReference type="EMBL" id="NHC36772.1"/>
    </source>
</evidence>
<feature type="domain" description="Response regulatory" evidence="11">
    <location>
        <begin position="3"/>
        <end position="119"/>
    </location>
</feature>
<evidence type="ECO:0000256" key="7">
    <source>
        <dbReference type="ARBA" id="ARBA00022840"/>
    </source>
</evidence>
<dbReference type="InterPro" id="IPR000700">
    <property type="entry name" value="PAS-assoc_C"/>
</dbReference>
<evidence type="ECO:0000256" key="4">
    <source>
        <dbReference type="ARBA" id="ARBA00022679"/>
    </source>
</evidence>
<dbReference type="InterPro" id="IPR011006">
    <property type="entry name" value="CheY-like_superfamily"/>
</dbReference>
<dbReference type="PROSITE" id="PS50112">
    <property type="entry name" value="PAS"/>
    <property type="match status" value="1"/>
</dbReference>
<keyword evidence="15" id="KW-1185">Reference proteome</keyword>